<feature type="region of interest" description="Disordered" evidence="1">
    <location>
        <begin position="1"/>
        <end position="104"/>
    </location>
</feature>
<dbReference type="EMBL" id="ML119706">
    <property type="protein sequence ID" value="RPA78843.1"/>
    <property type="molecule type" value="Genomic_DNA"/>
</dbReference>
<feature type="compositionally biased region" description="Polar residues" evidence="1">
    <location>
        <begin position="87"/>
        <end position="103"/>
    </location>
</feature>
<sequence>MASVSPSDHLRASLPPLGAVGLATSPTPFKQQRDISKSTLIMDDSGLERSAPHGDISPLVSTDAETSHTMEEAAPFTVRSPDLKRTYSGSTGSISEDSTTTASPIGARNDIAQLIQSPGNTQAPNASVEKNIDIEQLLDQLTLADSGTPGADGARIEKSPATMLEEQGVHGHPFTTEPAPSQTGIRTSHDNSIGYGRDGLEVALPHPAPVHDTSVSGGNSQDRKSIEHSVVQPRALIFDFHPSPKEESSEMVYDEKISLENSSEHSPADTSDLVRQSTTISVGEIYEAPAIQNSYLEAVILSIDAKSSKSVAHKITNKPNLPTRFDVLPKSARKEALIDQRRCAYRLTNSDPNGEKALVGTAVYIGRGLFLTAAHNLQVPTGSTSNRLLLDHGDKRRDKFGALAELKNPACFFADPVAYMTIDGTPKPCPGFIPTSEFEAHVPNSNGITPQHALDLAVIRIKIQPGQDAPPDSEALHPYPTALGISPFPSKFWGCNYASPPEIKLAYDAYYKYAGVKEKELDSLIQKLRSGECTRAKGEVANFVTATGSPVASTDNNALFLRHDISAINGASGSAITMRYVDTVGKRDGLVGIHVKAVYRLRDGQGQAPTKPVNGAKYRLETENYAVNIQHPNVRKFLAETFASLEKDVDMAAWSWKQYASQR</sequence>
<evidence type="ECO:0000313" key="2">
    <source>
        <dbReference type="EMBL" id="RPA78843.1"/>
    </source>
</evidence>
<reference evidence="2 3" key="1">
    <citation type="journal article" date="2018" name="Nat. Ecol. Evol.">
        <title>Pezizomycetes genomes reveal the molecular basis of ectomycorrhizal truffle lifestyle.</title>
        <authorList>
            <person name="Murat C."/>
            <person name="Payen T."/>
            <person name="Noel B."/>
            <person name="Kuo A."/>
            <person name="Morin E."/>
            <person name="Chen J."/>
            <person name="Kohler A."/>
            <person name="Krizsan K."/>
            <person name="Balestrini R."/>
            <person name="Da Silva C."/>
            <person name="Montanini B."/>
            <person name="Hainaut M."/>
            <person name="Levati E."/>
            <person name="Barry K.W."/>
            <person name="Belfiori B."/>
            <person name="Cichocki N."/>
            <person name="Clum A."/>
            <person name="Dockter R.B."/>
            <person name="Fauchery L."/>
            <person name="Guy J."/>
            <person name="Iotti M."/>
            <person name="Le Tacon F."/>
            <person name="Lindquist E.A."/>
            <person name="Lipzen A."/>
            <person name="Malagnac F."/>
            <person name="Mello A."/>
            <person name="Molinier V."/>
            <person name="Miyauchi S."/>
            <person name="Poulain J."/>
            <person name="Riccioni C."/>
            <person name="Rubini A."/>
            <person name="Sitrit Y."/>
            <person name="Splivallo R."/>
            <person name="Traeger S."/>
            <person name="Wang M."/>
            <person name="Zifcakova L."/>
            <person name="Wipf D."/>
            <person name="Zambonelli A."/>
            <person name="Paolocci F."/>
            <person name="Nowrousian M."/>
            <person name="Ottonello S."/>
            <person name="Baldrian P."/>
            <person name="Spatafora J.W."/>
            <person name="Henrissat B."/>
            <person name="Nagy L.G."/>
            <person name="Aury J.M."/>
            <person name="Wincker P."/>
            <person name="Grigoriev I.V."/>
            <person name="Bonfante P."/>
            <person name="Martin F.M."/>
        </authorList>
    </citation>
    <scope>NUCLEOTIDE SEQUENCE [LARGE SCALE GENOMIC DNA]</scope>
    <source>
        <strain evidence="2 3">RN42</strain>
    </source>
</reference>
<gene>
    <name evidence="2" type="ORF">BJ508DRAFT_328873</name>
</gene>
<keyword evidence="3" id="KW-1185">Reference proteome</keyword>
<dbReference type="SUPFAM" id="SSF50494">
    <property type="entry name" value="Trypsin-like serine proteases"/>
    <property type="match status" value="1"/>
</dbReference>
<dbReference type="InterPro" id="IPR009003">
    <property type="entry name" value="Peptidase_S1_PA"/>
</dbReference>
<dbReference type="Proteomes" id="UP000275078">
    <property type="component" value="Unassembled WGS sequence"/>
</dbReference>
<dbReference type="OrthoDB" id="10687499at2759"/>
<organism evidence="2 3">
    <name type="scientific">Ascobolus immersus RN42</name>
    <dbReference type="NCBI Taxonomy" id="1160509"/>
    <lineage>
        <taxon>Eukaryota</taxon>
        <taxon>Fungi</taxon>
        <taxon>Dikarya</taxon>
        <taxon>Ascomycota</taxon>
        <taxon>Pezizomycotina</taxon>
        <taxon>Pezizomycetes</taxon>
        <taxon>Pezizales</taxon>
        <taxon>Ascobolaceae</taxon>
        <taxon>Ascobolus</taxon>
    </lineage>
</organism>
<evidence type="ECO:0008006" key="4">
    <source>
        <dbReference type="Google" id="ProtNLM"/>
    </source>
</evidence>
<evidence type="ECO:0000256" key="1">
    <source>
        <dbReference type="SAM" id="MobiDB-lite"/>
    </source>
</evidence>
<name>A0A3N4HYB0_ASCIM</name>
<protein>
    <recommendedName>
        <fullName evidence="4">Serine protease</fullName>
    </recommendedName>
</protein>
<dbReference type="AlphaFoldDB" id="A0A3N4HYB0"/>
<proteinExistence type="predicted"/>
<evidence type="ECO:0000313" key="3">
    <source>
        <dbReference type="Proteomes" id="UP000275078"/>
    </source>
</evidence>
<accession>A0A3N4HYB0</accession>